<dbReference type="InterPro" id="IPR043132">
    <property type="entry name" value="BCAT-like_C"/>
</dbReference>
<protein>
    <submittedName>
        <fullName evidence="1">Aminodeoxychorismate lyase</fullName>
    </submittedName>
</protein>
<dbReference type="Proteomes" id="UP000242144">
    <property type="component" value="Unassembled WGS sequence"/>
</dbReference>
<sequence>MELFETMRLEEGTFKRESYHFQRLKRASEAFQFNFNDIKWNEFMTEISTLLPTGTHRIKIRLKQEGTFQFEHAPLAPTEQMTAGLQQICSNTPTWQRIYKTTERDYLKHTHETQLILLYDTNDKILEFDIGNVVVEYEGRFYTPPYEKDFLKGCMRQSLLDQQQLITKHMTLATMRQFLNQGGKLWMINSLRGWVPVKLINV</sequence>
<dbReference type="InterPro" id="IPR043131">
    <property type="entry name" value="BCAT-like_N"/>
</dbReference>
<dbReference type="SUPFAM" id="SSF56752">
    <property type="entry name" value="D-aminoacid aminotransferase-like PLP-dependent enzymes"/>
    <property type="match status" value="1"/>
</dbReference>
<name>A0AAE5SZL0_STACR</name>
<dbReference type="InterPro" id="IPR036038">
    <property type="entry name" value="Aminotransferase-like"/>
</dbReference>
<proteinExistence type="predicted"/>
<dbReference type="Gene3D" id="3.30.470.10">
    <property type="match status" value="1"/>
</dbReference>
<dbReference type="InterPro" id="IPR001544">
    <property type="entry name" value="Aminotrans_IV"/>
</dbReference>
<keyword evidence="1" id="KW-0456">Lyase</keyword>
<accession>A0AAE5SZL0</accession>
<dbReference type="EMBL" id="PZCM01000005">
    <property type="protein sequence ID" value="PTG27666.1"/>
    <property type="molecule type" value="Genomic_DNA"/>
</dbReference>
<evidence type="ECO:0000313" key="4">
    <source>
        <dbReference type="Proteomes" id="UP000242704"/>
    </source>
</evidence>
<dbReference type="EMBL" id="PZBZ01000069">
    <property type="protein sequence ID" value="PTG11728.1"/>
    <property type="molecule type" value="Genomic_DNA"/>
</dbReference>
<comment type="caution">
    <text evidence="1">The sequence shown here is derived from an EMBL/GenBank/DDBJ whole genome shotgun (WGS) entry which is preliminary data.</text>
</comment>
<gene>
    <name evidence="2" type="ORF">BU638_06295</name>
    <name evidence="1" type="ORF">BU653_10255</name>
</gene>
<dbReference type="RefSeq" id="WP_037572584.1">
    <property type="nucleotide sequence ID" value="NZ_CP133242.1"/>
</dbReference>
<evidence type="ECO:0000313" key="2">
    <source>
        <dbReference type="EMBL" id="PTG27666.1"/>
    </source>
</evidence>
<reference evidence="3 4" key="1">
    <citation type="journal article" date="2016" name="Front. Microbiol.">
        <title>Comprehensive Phylogenetic Analysis of Bovine Non-aureus Staphylococci Species Based on Whole-Genome Sequencing.</title>
        <authorList>
            <person name="Naushad S."/>
            <person name="Barkema H.W."/>
            <person name="Luby C."/>
            <person name="Condas L.A."/>
            <person name="Nobrega D.B."/>
            <person name="Carson D.A."/>
            <person name="De Buck J."/>
        </authorList>
    </citation>
    <scope>NUCLEOTIDE SEQUENCE [LARGE SCALE GENOMIC DNA]</scope>
    <source>
        <strain evidence="2 3">SNUC 105</strain>
        <strain evidence="1 4">SNUC 505</strain>
    </source>
</reference>
<dbReference type="Pfam" id="PF01063">
    <property type="entry name" value="Aminotran_4"/>
    <property type="match status" value="1"/>
</dbReference>
<evidence type="ECO:0000313" key="1">
    <source>
        <dbReference type="EMBL" id="PTG11728.1"/>
    </source>
</evidence>
<dbReference type="Gene3D" id="3.20.10.10">
    <property type="entry name" value="D-amino Acid Aminotransferase, subunit A, domain 2"/>
    <property type="match status" value="1"/>
</dbReference>
<reference evidence="1" key="2">
    <citation type="submission" date="2018-03" db="EMBL/GenBank/DDBJ databases">
        <authorList>
            <person name="Naushad S."/>
        </authorList>
    </citation>
    <scope>NUCLEOTIDE SEQUENCE</scope>
    <source>
        <strain evidence="2">SNUC 105</strain>
        <strain evidence="1">SNUC 505</strain>
    </source>
</reference>
<evidence type="ECO:0000313" key="3">
    <source>
        <dbReference type="Proteomes" id="UP000242144"/>
    </source>
</evidence>
<dbReference type="AlphaFoldDB" id="A0AAE5SZL0"/>
<dbReference type="GO" id="GO:0016829">
    <property type="term" value="F:lyase activity"/>
    <property type="evidence" value="ECO:0007669"/>
    <property type="project" value="UniProtKB-KW"/>
</dbReference>
<organism evidence="1 4">
    <name type="scientific">Staphylococcus chromogenes</name>
    <name type="common">Staphylococcus hyicus subsp. chromogenes</name>
    <dbReference type="NCBI Taxonomy" id="46126"/>
    <lineage>
        <taxon>Bacteria</taxon>
        <taxon>Bacillati</taxon>
        <taxon>Bacillota</taxon>
        <taxon>Bacilli</taxon>
        <taxon>Bacillales</taxon>
        <taxon>Staphylococcaceae</taxon>
        <taxon>Staphylococcus</taxon>
    </lineage>
</organism>
<dbReference type="Proteomes" id="UP000242704">
    <property type="component" value="Unassembled WGS sequence"/>
</dbReference>